<feature type="transmembrane region" description="Helical" evidence="6">
    <location>
        <begin position="190"/>
        <end position="215"/>
    </location>
</feature>
<feature type="transmembrane region" description="Helical" evidence="6">
    <location>
        <begin position="222"/>
        <end position="240"/>
    </location>
</feature>
<organism evidence="7 8">
    <name type="scientific">Demequina capsici</name>
    <dbReference type="NCBI Taxonomy" id="3075620"/>
    <lineage>
        <taxon>Bacteria</taxon>
        <taxon>Bacillati</taxon>
        <taxon>Actinomycetota</taxon>
        <taxon>Actinomycetes</taxon>
        <taxon>Micrococcales</taxon>
        <taxon>Demequinaceae</taxon>
        <taxon>Demequina</taxon>
    </lineage>
</organism>
<feature type="transmembrane region" description="Helical" evidence="6">
    <location>
        <begin position="132"/>
        <end position="153"/>
    </location>
</feature>
<gene>
    <name evidence="7" type="ORF">RN606_03025</name>
</gene>
<evidence type="ECO:0000256" key="2">
    <source>
        <dbReference type="ARBA" id="ARBA00022475"/>
    </source>
</evidence>
<proteinExistence type="predicted"/>
<dbReference type="EMBL" id="CP134879">
    <property type="protein sequence ID" value="WNM25134.1"/>
    <property type="molecule type" value="Genomic_DNA"/>
</dbReference>
<accession>A0AA96F7Q0</accession>
<keyword evidence="5 6" id="KW-0472">Membrane</keyword>
<reference evidence="7 8" key="1">
    <citation type="submission" date="2023-09" db="EMBL/GenBank/DDBJ databases">
        <title>Demequina sp. a novel bacteria isolated from Capsicum annuum.</title>
        <authorList>
            <person name="Humaira Z."/>
            <person name="Lee J."/>
            <person name="Cho D."/>
        </authorList>
    </citation>
    <scope>NUCLEOTIDE SEQUENCE [LARGE SCALE GENOMIC DNA]</scope>
    <source>
        <strain evidence="7 8">OYTSA14</strain>
    </source>
</reference>
<dbReference type="GO" id="GO:0022857">
    <property type="term" value="F:transmembrane transporter activity"/>
    <property type="evidence" value="ECO:0007669"/>
    <property type="project" value="InterPro"/>
</dbReference>
<feature type="transmembrane region" description="Helical" evidence="6">
    <location>
        <begin position="100"/>
        <end position="120"/>
    </location>
</feature>
<dbReference type="Proteomes" id="UP001304125">
    <property type="component" value="Chromosome"/>
</dbReference>
<dbReference type="RefSeq" id="WP_313499855.1">
    <property type="nucleotide sequence ID" value="NZ_CP134879.1"/>
</dbReference>
<keyword evidence="8" id="KW-1185">Reference proteome</keyword>
<feature type="transmembrane region" description="Helical" evidence="6">
    <location>
        <begin position="405"/>
        <end position="425"/>
    </location>
</feature>
<evidence type="ECO:0000256" key="6">
    <source>
        <dbReference type="SAM" id="Phobius"/>
    </source>
</evidence>
<keyword evidence="3 6" id="KW-0812">Transmembrane</keyword>
<dbReference type="InterPro" id="IPR001851">
    <property type="entry name" value="ABC_transp_permease"/>
</dbReference>
<evidence type="ECO:0000256" key="5">
    <source>
        <dbReference type="ARBA" id="ARBA00023136"/>
    </source>
</evidence>
<feature type="transmembrane region" description="Helical" evidence="6">
    <location>
        <begin position="165"/>
        <end position="184"/>
    </location>
</feature>
<dbReference type="AlphaFoldDB" id="A0AA96F7Q0"/>
<dbReference type="PANTHER" id="PTHR43370:SF1">
    <property type="entry name" value="GUANOSINE ABC TRANSPORTER PERMEASE PROTEIN NUPQ"/>
    <property type="match status" value="1"/>
</dbReference>
<dbReference type="Pfam" id="PF02653">
    <property type="entry name" value="BPD_transp_2"/>
    <property type="match status" value="1"/>
</dbReference>
<keyword evidence="4 6" id="KW-1133">Transmembrane helix</keyword>
<evidence type="ECO:0000313" key="7">
    <source>
        <dbReference type="EMBL" id="WNM25134.1"/>
    </source>
</evidence>
<evidence type="ECO:0000256" key="4">
    <source>
        <dbReference type="ARBA" id="ARBA00022989"/>
    </source>
</evidence>
<keyword evidence="2" id="KW-1003">Cell membrane</keyword>
<dbReference type="PANTHER" id="PTHR43370">
    <property type="entry name" value="SUGAR ABC TRANSPORTER INTEGRAL MEMBRANE PROTEIN-RELATED"/>
    <property type="match status" value="1"/>
</dbReference>
<feature type="transmembrane region" description="Helical" evidence="6">
    <location>
        <begin position="73"/>
        <end position="93"/>
    </location>
</feature>
<dbReference type="CDD" id="cd06580">
    <property type="entry name" value="TM_PBP1_transp_TpRbsC_like"/>
    <property type="match status" value="1"/>
</dbReference>
<evidence type="ECO:0000313" key="8">
    <source>
        <dbReference type="Proteomes" id="UP001304125"/>
    </source>
</evidence>
<protein>
    <submittedName>
        <fullName evidence="7">ABC transporter permease</fullName>
    </submittedName>
</protein>
<sequence>MTATLETPQTRQPEPEIEAAPSWRMPIGLGVVGLIAFIIFGLGTPGGTSTTFVVSRTQDAIQIPSWTLPAQPFAILFTICSLLLAGVSAWGVATRRKLGTWLPILYGLAVIAAVLVWAGAGKSSTSIQVTGLLIGALVLATPLVFGALAGVVCERSGIVNIAIEGQLLAGAFMAALVAGAATSMTGSATVGAYAGLIAAPVAGAFLGVLLSLFAVRYWVDQIVVGVVLNVLAVGLTNFFYGTVMKTNPDLNRAIGLPDLPIPLLSDIPVVGPVLFDQNLLVYLMYGLVIVLNVMLFKSRWGLRVRAVGEHPKAADTVGIKVNRTRVRNTILGGALAGLGGAFFTVASGLAFNKEMTGGKGYIALAAMILGRWSPKGALAAAVLFGFADSLREQFGIIGTSIPSQFLAMLPYLATIFAVAGLVGHVRPPAAENIPYKK</sequence>
<feature type="transmembrane region" description="Helical" evidence="6">
    <location>
        <begin position="279"/>
        <end position="296"/>
    </location>
</feature>
<feature type="transmembrane region" description="Helical" evidence="6">
    <location>
        <begin position="330"/>
        <end position="349"/>
    </location>
</feature>
<evidence type="ECO:0000256" key="3">
    <source>
        <dbReference type="ARBA" id="ARBA00022692"/>
    </source>
</evidence>
<dbReference type="GO" id="GO:0005886">
    <property type="term" value="C:plasma membrane"/>
    <property type="evidence" value="ECO:0007669"/>
    <property type="project" value="UniProtKB-SubCell"/>
</dbReference>
<evidence type="ECO:0000256" key="1">
    <source>
        <dbReference type="ARBA" id="ARBA00004651"/>
    </source>
</evidence>
<feature type="transmembrane region" description="Helical" evidence="6">
    <location>
        <begin position="27"/>
        <end position="46"/>
    </location>
</feature>
<comment type="subcellular location">
    <subcellularLocation>
        <location evidence="1">Cell membrane</location>
        <topology evidence="1">Multi-pass membrane protein</topology>
    </subcellularLocation>
</comment>
<name>A0AA96F7Q0_9MICO</name>